<name>A0A4R9JX64_9LEPT</name>
<dbReference type="InterPro" id="IPR018085">
    <property type="entry name" value="Ura-DNA_Glyclase_AS"/>
</dbReference>
<evidence type="ECO:0000256" key="2">
    <source>
        <dbReference type="ARBA" id="ARBA00002631"/>
    </source>
</evidence>
<dbReference type="NCBIfam" id="NF003588">
    <property type="entry name" value="PRK05254.1-1"/>
    <property type="match status" value="1"/>
</dbReference>
<reference evidence="13" key="1">
    <citation type="journal article" date="2019" name="PLoS Negl. Trop. Dis.">
        <title>Revisiting the worldwide diversity of Leptospira species in the environment.</title>
        <authorList>
            <person name="Vincent A.T."/>
            <person name="Schiettekatte O."/>
            <person name="Bourhy P."/>
            <person name="Veyrier F.J."/>
            <person name="Picardeau M."/>
        </authorList>
    </citation>
    <scope>NUCLEOTIDE SEQUENCE [LARGE SCALE GENOMIC DNA]</scope>
    <source>
        <strain evidence="13">201702476</strain>
    </source>
</reference>
<keyword evidence="8 9" id="KW-0234">DNA repair</keyword>
<evidence type="ECO:0000313" key="13">
    <source>
        <dbReference type="EMBL" id="TGL57107.1"/>
    </source>
</evidence>
<dbReference type="NCBIfam" id="NF003589">
    <property type="entry name" value="PRK05254.1-2"/>
    <property type="match status" value="1"/>
</dbReference>
<dbReference type="PANTHER" id="PTHR11264:SF0">
    <property type="entry name" value="URACIL-DNA GLYCOSYLASE"/>
    <property type="match status" value="1"/>
</dbReference>
<keyword evidence="9" id="KW-0963">Cytoplasm</keyword>
<dbReference type="NCBIfam" id="TIGR00628">
    <property type="entry name" value="ung"/>
    <property type="match status" value="1"/>
</dbReference>
<dbReference type="InterPro" id="IPR005122">
    <property type="entry name" value="Uracil-DNA_glycosylase-like"/>
</dbReference>
<dbReference type="HAMAP" id="MF_00148">
    <property type="entry name" value="UDG"/>
    <property type="match status" value="1"/>
</dbReference>
<dbReference type="Proteomes" id="UP000297693">
    <property type="component" value="Unassembled WGS sequence"/>
</dbReference>
<dbReference type="PROSITE" id="PS00130">
    <property type="entry name" value="U_DNA_GLYCOSYLASE"/>
    <property type="match status" value="1"/>
</dbReference>
<evidence type="ECO:0000256" key="4">
    <source>
        <dbReference type="ARBA" id="ARBA00012030"/>
    </source>
</evidence>
<sequence>MKEIQIEESWKQTLAREFEKPYFLSLRSFVRNEYQTKVVYPPAKLIFAALDRCPFDKVKVVILGQDPYHGAGQANGLCFSVNDKVPLPPSLLNIFKEIHADIGKPMPKSGNLSYWADQGVLLLNASLTVVENQAGSHQNQGWEVFTDAVIKNLSDQRENLVFLLWGSFAHKKGEVIDTKKHLVLKSPHPSPLSAHRGFFGNHHFSKANAYLIQHGAKPIEW</sequence>
<dbReference type="InterPro" id="IPR036895">
    <property type="entry name" value="Uracil-DNA_glycosylase-like_sf"/>
</dbReference>
<dbReference type="NCBIfam" id="NF003591">
    <property type="entry name" value="PRK05254.1-4"/>
    <property type="match status" value="1"/>
</dbReference>
<dbReference type="InterPro" id="IPR002043">
    <property type="entry name" value="UDG_fam1"/>
</dbReference>
<dbReference type="EC" id="3.2.2.27" evidence="4 9"/>
<dbReference type="OrthoDB" id="9804372at2"/>
<evidence type="ECO:0000256" key="5">
    <source>
        <dbReference type="ARBA" id="ARBA00018429"/>
    </source>
</evidence>
<evidence type="ECO:0000256" key="6">
    <source>
        <dbReference type="ARBA" id="ARBA00022763"/>
    </source>
</evidence>
<dbReference type="Gene3D" id="3.40.470.10">
    <property type="entry name" value="Uracil-DNA glycosylase-like domain"/>
    <property type="match status" value="1"/>
</dbReference>
<gene>
    <name evidence="9" type="primary">ung</name>
    <name evidence="13" type="ORF">EHQ58_15055</name>
</gene>
<proteinExistence type="inferred from homology"/>
<evidence type="ECO:0000256" key="3">
    <source>
        <dbReference type="ARBA" id="ARBA00008184"/>
    </source>
</evidence>
<feature type="domain" description="Uracil-DNA glycosylase-like" evidence="12">
    <location>
        <begin position="51"/>
        <end position="211"/>
    </location>
</feature>
<dbReference type="GO" id="GO:0004844">
    <property type="term" value="F:uracil DNA N-glycosylase activity"/>
    <property type="evidence" value="ECO:0007669"/>
    <property type="project" value="UniProtKB-UniRule"/>
</dbReference>
<dbReference type="SMART" id="SM00986">
    <property type="entry name" value="UDG"/>
    <property type="match status" value="1"/>
</dbReference>
<dbReference type="CDD" id="cd10027">
    <property type="entry name" value="UDG-F1-like"/>
    <property type="match status" value="1"/>
</dbReference>
<dbReference type="Pfam" id="PF03167">
    <property type="entry name" value="UDG"/>
    <property type="match status" value="1"/>
</dbReference>
<comment type="catalytic activity">
    <reaction evidence="1 9 11">
        <text>Hydrolyzes single-stranded DNA or mismatched double-stranded DNA and polynucleotides, releasing free uracil.</text>
        <dbReference type="EC" id="3.2.2.27"/>
    </reaction>
</comment>
<dbReference type="NCBIfam" id="NF003592">
    <property type="entry name" value="PRK05254.1-5"/>
    <property type="match status" value="1"/>
</dbReference>
<feature type="active site" description="Proton acceptor" evidence="9 10">
    <location>
        <position position="66"/>
    </location>
</feature>
<dbReference type="FunFam" id="3.40.470.10:FF:000001">
    <property type="entry name" value="Uracil-DNA glycosylase"/>
    <property type="match status" value="1"/>
</dbReference>
<evidence type="ECO:0000256" key="10">
    <source>
        <dbReference type="PROSITE-ProRule" id="PRU10072"/>
    </source>
</evidence>
<dbReference type="SUPFAM" id="SSF52141">
    <property type="entry name" value="Uracil-DNA glycosylase-like"/>
    <property type="match status" value="1"/>
</dbReference>
<dbReference type="SMART" id="SM00987">
    <property type="entry name" value="UreE_C"/>
    <property type="match status" value="1"/>
</dbReference>
<comment type="caution">
    <text evidence="13">The sequence shown here is derived from an EMBL/GenBank/DDBJ whole genome shotgun (WGS) entry which is preliminary data.</text>
</comment>
<evidence type="ECO:0000256" key="11">
    <source>
        <dbReference type="RuleBase" id="RU003780"/>
    </source>
</evidence>
<evidence type="ECO:0000256" key="7">
    <source>
        <dbReference type="ARBA" id="ARBA00022801"/>
    </source>
</evidence>
<dbReference type="EMBL" id="RQGD01000039">
    <property type="protein sequence ID" value="TGL57107.1"/>
    <property type="molecule type" value="Genomic_DNA"/>
</dbReference>
<evidence type="ECO:0000259" key="12">
    <source>
        <dbReference type="SMART" id="SM00986"/>
    </source>
</evidence>
<organism evidence="13 14">
    <name type="scientific">Leptospira ognonensis</name>
    <dbReference type="NCBI Taxonomy" id="2484945"/>
    <lineage>
        <taxon>Bacteria</taxon>
        <taxon>Pseudomonadati</taxon>
        <taxon>Spirochaetota</taxon>
        <taxon>Spirochaetia</taxon>
        <taxon>Leptospirales</taxon>
        <taxon>Leptospiraceae</taxon>
        <taxon>Leptospira</taxon>
    </lineage>
</organism>
<evidence type="ECO:0000256" key="9">
    <source>
        <dbReference type="HAMAP-Rule" id="MF_00148"/>
    </source>
</evidence>
<comment type="similarity">
    <text evidence="3 9 11">Belongs to the uracil-DNA glycosylase (UDG) superfamily. UNG family.</text>
</comment>
<dbReference type="GO" id="GO:0005737">
    <property type="term" value="C:cytoplasm"/>
    <property type="evidence" value="ECO:0007669"/>
    <property type="project" value="UniProtKB-SubCell"/>
</dbReference>
<evidence type="ECO:0000256" key="8">
    <source>
        <dbReference type="ARBA" id="ARBA00023204"/>
    </source>
</evidence>
<dbReference type="GO" id="GO:0097510">
    <property type="term" value="P:base-excision repair, AP site formation via deaminated base removal"/>
    <property type="evidence" value="ECO:0007669"/>
    <property type="project" value="TreeGrafter"/>
</dbReference>
<accession>A0A4R9JX64</accession>
<dbReference type="RefSeq" id="WP_135624735.1">
    <property type="nucleotide sequence ID" value="NZ_RQGD01000039.1"/>
</dbReference>
<keyword evidence="14" id="KW-1185">Reference proteome</keyword>
<protein>
    <recommendedName>
        <fullName evidence="5 9">Uracil-DNA glycosylase</fullName>
        <shortName evidence="9">UDG</shortName>
        <ecNumber evidence="4 9">3.2.2.27</ecNumber>
    </recommendedName>
</protein>
<keyword evidence="6 9" id="KW-0227">DNA damage</keyword>
<evidence type="ECO:0000256" key="1">
    <source>
        <dbReference type="ARBA" id="ARBA00001400"/>
    </source>
</evidence>
<keyword evidence="7 9" id="KW-0378">Hydrolase</keyword>
<keyword evidence="13" id="KW-0326">Glycosidase</keyword>
<dbReference type="PANTHER" id="PTHR11264">
    <property type="entry name" value="URACIL-DNA GLYCOSYLASE"/>
    <property type="match status" value="1"/>
</dbReference>
<comment type="subcellular location">
    <subcellularLocation>
        <location evidence="9">Cytoplasm</location>
    </subcellularLocation>
</comment>
<evidence type="ECO:0000313" key="14">
    <source>
        <dbReference type="Proteomes" id="UP000297693"/>
    </source>
</evidence>
<dbReference type="AlphaFoldDB" id="A0A4R9JX64"/>
<comment type="function">
    <text evidence="2 9 11">Excises uracil residues from the DNA which can arise as a result of misincorporation of dUMP residues by DNA polymerase or due to deamination of cytosine.</text>
</comment>